<organism evidence="2 3">
    <name type="scientific">Lactobacillus selangorensis</name>
    <dbReference type="NCBI Taxonomy" id="81857"/>
    <lineage>
        <taxon>Bacteria</taxon>
        <taxon>Bacillati</taxon>
        <taxon>Bacillota</taxon>
        <taxon>Bacilli</taxon>
        <taxon>Lactobacillales</taxon>
        <taxon>Lactobacillaceae</taxon>
        <taxon>Lactobacillus</taxon>
    </lineage>
</organism>
<dbReference type="Proteomes" id="UP000051751">
    <property type="component" value="Unassembled WGS sequence"/>
</dbReference>
<dbReference type="InterPro" id="IPR009057">
    <property type="entry name" value="Homeodomain-like_sf"/>
</dbReference>
<keyword evidence="3" id="KW-1185">Reference proteome</keyword>
<protein>
    <recommendedName>
        <fullName evidence="5">HTH tetR-type domain-containing protein</fullName>
    </recommendedName>
</protein>
<evidence type="ECO:0008006" key="5">
    <source>
        <dbReference type="Google" id="ProtNLM"/>
    </source>
</evidence>
<dbReference type="Proteomes" id="UP000051645">
    <property type="component" value="Unassembled WGS sequence"/>
</dbReference>
<dbReference type="RefSeq" id="WP_057768543.1">
    <property type="nucleotide sequence ID" value="NZ_JQAT01000001.1"/>
</dbReference>
<evidence type="ECO:0000313" key="2">
    <source>
        <dbReference type="EMBL" id="KRN33933.1"/>
    </source>
</evidence>
<evidence type="ECO:0000313" key="4">
    <source>
        <dbReference type="Proteomes" id="UP000051751"/>
    </source>
</evidence>
<dbReference type="SUPFAM" id="SSF46689">
    <property type="entry name" value="Homeodomain-like"/>
    <property type="match status" value="1"/>
</dbReference>
<dbReference type="EMBL" id="JQAT01000001">
    <property type="protein sequence ID" value="KRN29537.1"/>
    <property type="molecule type" value="Genomic_DNA"/>
</dbReference>
<dbReference type="Gene3D" id="1.10.357.10">
    <property type="entry name" value="Tetracycline Repressor, domain 2"/>
    <property type="match status" value="1"/>
</dbReference>
<evidence type="ECO:0000313" key="3">
    <source>
        <dbReference type="Proteomes" id="UP000051645"/>
    </source>
</evidence>
<accession>A0A0R2GB04</accession>
<reference evidence="3 4" key="1">
    <citation type="journal article" date="2015" name="Genome Announc.">
        <title>Expanding the biotechnology potential of lactobacilli through comparative genomics of 213 strains and associated genera.</title>
        <authorList>
            <person name="Sun Z."/>
            <person name="Harris H.M."/>
            <person name="McCann A."/>
            <person name="Guo C."/>
            <person name="Argimon S."/>
            <person name="Zhang W."/>
            <person name="Yang X."/>
            <person name="Jeffery I.B."/>
            <person name="Cooney J.C."/>
            <person name="Kagawa T.F."/>
            <person name="Liu W."/>
            <person name="Song Y."/>
            <person name="Salvetti E."/>
            <person name="Wrobel A."/>
            <person name="Rasinkangas P."/>
            <person name="Parkhill J."/>
            <person name="Rea M.C."/>
            <person name="O'Sullivan O."/>
            <person name="Ritari J."/>
            <person name="Douillard F.P."/>
            <person name="Paul Ross R."/>
            <person name="Yang R."/>
            <person name="Briner A.E."/>
            <person name="Felis G.E."/>
            <person name="de Vos W.M."/>
            <person name="Barrangou R."/>
            <person name="Klaenhammer T.R."/>
            <person name="Caufield P.W."/>
            <person name="Cui Y."/>
            <person name="Zhang H."/>
            <person name="O'Toole P.W."/>
        </authorList>
    </citation>
    <scope>NUCLEOTIDE SEQUENCE [LARGE SCALE GENOMIC DNA]</scope>
    <source>
        <strain evidence="1 4">ATCC BAA-66</strain>
        <strain evidence="2 3">DSM 13344</strain>
    </source>
</reference>
<sequence length="183" mass="21404">MTKWLETHNQIARTFQEEYEARLYTHYTVSQFIRERHIARTTFYNHYPNGLLEVACYVLQQQLQPELLACVAARDWERGLIRYFNYLKQHPSFCENLYRQTQRMERHAHMCQEVRLLVGLFCATAQQDLPTAQRQILEAGCSKILIQQTNDFLEQHAEPDVGQVVATASLLLTGAFKRLQNAG</sequence>
<comment type="caution">
    <text evidence="2">The sequence shown here is derived from an EMBL/GenBank/DDBJ whole genome shotgun (WGS) entry which is preliminary data.</text>
</comment>
<dbReference type="PATRIC" id="fig|81857.3.peg.427"/>
<evidence type="ECO:0000313" key="1">
    <source>
        <dbReference type="EMBL" id="KRN29537.1"/>
    </source>
</evidence>
<name>A0A0R2GB04_9LACO</name>
<gene>
    <name evidence="1" type="ORF">IV38_GL000422</name>
    <name evidence="2" type="ORF">IV40_GL000246</name>
</gene>
<dbReference type="EMBL" id="JQAZ01000001">
    <property type="protein sequence ID" value="KRN33933.1"/>
    <property type="molecule type" value="Genomic_DNA"/>
</dbReference>
<dbReference type="OrthoDB" id="9810250at2"/>
<dbReference type="STRING" id="81857.IV38_GL000422"/>
<dbReference type="AlphaFoldDB" id="A0A0R2GB04"/>
<proteinExistence type="predicted"/>